<evidence type="ECO:0000313" key="2">
    <source>
        <dbReference type="Proteomes" id="UP001333996"/>
    </source>
</evidence>
<dbReference type="EMBL" id="JAYWVC010000193">
    <property type="protein sequence ID" value="MED7826969.1"/>
    <property type="molecule type" value="Genomic_DNA"/>
</dbReference>
<sequence length="110" mass="12050">MIEFIRGIRMPLSTTSMPASEQAVRCEAGAQAVAVGSGEEFDALVRNELYGKVRRRSGSPVGTWLPVGGPDELEPGLRENVQRGDRLGPCRLCRGGRRARILGRRRCQLS</sequence>
<evidence type="ECO:0000313" key="1">
    <source>
        <dbReference type="EMBL" id="MED7826969.1"/>
    </source>
</evidence>
<comment type="caution">
    <text evidence="1">The sequence shown here is derived from an EMBL/GenBank/DDBJ whole genome shotgun (WGS) entry which is preliminary data.</text>
</comment>
<organism evidence="1 2">
    <name type="scientific">Streptomyces chiangmaiensis</name>
    <dbReference type="NCBI Taxonomy" id="766497"/>
    <lineage>
        <taxon>Bacteria</taxon>
        <taxon>Bacillati</taxon>
        <taxon>Actinomycetota</taxon>
        <taxon>Actinomycetes</taxon>
        <taxon>Kitasatosporales</taxon>
        <taxon>Streptomycetaceae</taxon>
        <taxon>Streptomyces</taxon>
    </lineage>
</organism>
<dbReference type="Proteomes" id="UP001333996">
    <property type="component" value="Unassembled WGS sequence"/>
</dbReference>
<name>A0ABU7FSL4_9ACTN</name>
<reference evidence="1" key="1">
    <citation type="submission" date="2024-01" db="EMBL/GenBank/DDBJ databases">
        <title>First draft genome sequence data of TA4-1, the type strain of Gram-positive actinobacterium Streptomyces chiangmaiensis.</title>
        <authorList>
            <person name="Yasawong M."/>
            <person name="Nantapong N."/>
        </authorList>
    </citation>
    <scope>NUCLEOTIDE SEQUENCE</scope>
    <source>
        <strain evidence="1">TA4-1</strain>
    </source>
</reference>
<proteinExistence type="predicted"/>
<protein>
    <submittedName>
        <fullName evidence="1">Uncharacterized protein</fullName>
    </submittedName>
</protein>
<keyword evidence="2" id="KW-1185">Reference proteome</keyword>
<gene>
    <name evidence="1" type="ORF">VXC91_34815</name>
</gene>
<accession>A0ABU7FSL4</accession>